<dbReference type="AlphaFoldDB" id="A0A023FQ88"/>
<evidence type="ECO:0000313" key="3">
    <source>
        <dbReference type="EMBL" id="JAC23459.1"/>
    </source>
</evidence>
<organism evidence="3">
    <name type="scientific">Amblyomma cajennense</name>
    <name type="common">Cayenne tick</name>
    <name type="synonym">Acarus cajennensis</name>
    <dbReference type="NCBI Taxonomy" id="34607"/>
    <lineage>
        <taxon>Eukaryota</taxon>
        <taxon>Metazoa</taxon>
        <taxon>Ecdysozoa</taxon>
        <taxon>Arthropoda</taxon>
        <taxon>Chelicerata</taxon>
        <taxon>Arachnida</taxon>
        <taxon>Acari</taxon>
        <taxon>Parasitiformes</taxon>
        <taxon>Ixodida</taxon>
        <taxon>Ixodoidea</taxon>
        <taxon>Ixodidae</taxon>
        <taxon>Amblyomminae</taxon>
        <taxon>Amblyomma</taxon>
    </lineage>
</organism>
<dbReference type="EMBL" id="GBBK01001023">
    <property type="protein sequence ID" value="JAC23459.1"/>
    <property type="molecule type" value="mRNA"/>
</dbReference>
<name>A0A023FQ88_AMBCJ</name>
<dbReference type="PANTHER" id="PTHR15895">
    <property type="entry name" value="IMMEDIATE EARLY RESPONSE GENE"/>
    <property type="match status" value="1"/>
</dbReference>
<accession>A0A023FQ88</accession>
<feature type="region of interest" description="Disordered" evidence="2">
    <location>
        <begin position="70"/>
        <end position="173"/>
    </location>
</feature>
<comment type="similarity">
    <text evidence="1">Belongs to the IER family.</text>
</comment>
<evidence type="ECO:0000256" key="2">
    <source>
        <dbReference type="SAM" id="MobiDB-lite"/>
    </source>
</evidence>
<dbReference type="InterPro" id="IPR008653">
    <property type="entry name" value="IER"/>
</dbReference>
<protein>
    <submittedName>
        <fullName evidence="3">Uncharacterized protein</fullName>
    </submittedName>
</protein>
<proteinExistence type="evidence at transcript level"/>
<sequence length="259" mass="27762">MVMDNDAQKVIAISLGKIATSRVQRGGPSLHRSLLVASVLYKARTTYFDDAFQANAASFSNSVMCAPCQSDADAGDSDTEQIDVEQDTSPLAKPNRTVTSPVTSAYEDCASTDGGIDGGDDKENVEPPSADPPARCLKRRRTHSDDEESSVKRSRLWRRSASCESDSGESEAECFPADLDLQSQPETTASTDAMEVESISNLVLAFNSGLKGLSSSWDNCQSTLEEPQLRRGTSLPDLCSAQSDVLRTAFTPPVLALTV</sequence>
<reference evidence="3" key="1">
    <citation type="submission" date="2014-03" db="EMBL/GenBank/DDBJ databases">
        <title>The sialotranscriptome of Amblyomma triste, Amblyomma parvum and Amblyomma cajennense ticks, uncovered by 454-based RNA-seq.</title>
        <authorList>
            <person name="Garcia G.R."/>
            <person name="Gardinassi L.G."/>
            <person name="Ribeiro J.M."/>
            <person name="Anatriello E."/>
            <person name="Ferreira B.R."/>
            <person name="Moreira H.N."/>
            <person name="Mafra C."/>
            <person name="Olegario M.M."/>
            <person name="Szabo P.J."/>
            <person name="Miranda-Santos I.K."/>
            <person name="Maruyama S.R."/>
        </authorList>
    </citation>
    <scope>NUCLEOTIDE SEQUENCE</scope>
    <source>
        <strain evidence="3">Uberlandia</strain>
        <tissue evidence="3">Salivary glands</tissue>
    </source>
</reference>
<evidence type="ECO:0000256" key="1">
    <source>
        <dbReference type="ARBA" id="ARBA00006186"/>
    </source>
</evidence>
<feature type="compositionally biased region" description="Acidic residues" evidence="2">
    <location>
        <begin position="73"/>
        <end position="86"/>
    </location>
</feature>
<dbReference type="Pfam" id="PF05760">
    <property type="entry name" value="IER"/>
    <property type="match status" value="1"/>
</dbReference>